<dbReference type="AlphaFoldDB" id="A0A1Q5UDF3"/>
<dbReference type="GO" id="GO:0005524">
    <property type="term" value="F:ATP binding"/>
    <property type="evidence" value="ECO:0007669"/>
    <property type="project" value="UniProtKB-KW"/>
</dbReference>
<dbReference type="Gene3D" id="3.40.50.300">
    <property type="entry name" value="P-loop containing nucleotide triphosphate hydrolases"/>
    <property type="match status" value="1"/>
</dbReference>
<dbReference type="InterPro" id="IPR027417">
    <property type="entry name" value="P-loop_NTPase"/>
</dbReference>
<dbReference type="GO" id="GO:0006310">
    <property type="term" value="P:DNA recombination"/>
    <property type="evidence" value="ECO:0007669"/>
    <property type="project" value="UniProtKB-KW"/>
</dbReference>
<evidence type="ECO:0000313" key="5">
    <source>
        <dbReference type="Proteomes" id="UP000186955"/>
    </source>
</evidence>
<dbReference type="Proteomes" id="UP000186955">
    <property type="component" value="Unassembled WGS sequence"/>
</dbReference>
<reference evidence="4 5" key="1">
    <citation type="submission" date="2016-10" db="EMBL/GenBank/DDBJ databases">
        <title>Genome sequence of the ascomycete fungus Penicillium subrubescens.</title>
        <authorList>
            <person name="De Vries R.P."/>
            <person name="Peng M."/>
            <person name="Dilokpimol A."/>
            <person name="Hilden K."/>
            <person name="Makela M.R."/>
            <person name="Grigoriev I."/>
            <person name="Riley R."/>
            <person name="Granchi Z."/>
        </authorList>
    </citation>
    <scope>NUCLEOTIDE SEQUENCE [LARGE SCALE GENOMIC DNA]</scope>
    <source>
        <strain evidence="4 5">CBS 132785</strain>
    </source>
</reference>
<dbReference type="Pfam" id="PF21530">
    <property type="entry name" value="Pif1_2B_dom"/>
    <property type="match status" value="1"/>
</dbReference>
<evidence type="ECO:0000259" key="3">
    <source>
        <dbReference type="Pfam" id="PF21530"/>
    </source>
</evidence>
<dbReference type="Pfam" id="PF05970">
    <property type="entry name" value="PIF1"/>
    <property type="match status" value="1"/>
</dbReference>
<feature type="domain" description="DNA helicase Pif1-like DEAD-box helicase" evidence="2">
    <location>
        <begin position="423"/>
        <end position="610"/>
    </location>
</feature>
<dbReference type="SUPFAM" id="SSF52540">
    <property type="entry name" value="P-loop containing nucleoside triphosphate hydrolases"/>
    <property type="match status" value="2"/>
</dbReference>
<dbReference type="GO" id="GO:0000723">
    <property type="term" value="P:telomere maintenance"/>
    <property type="evidence" value="ECO:0007669"/>
    <property type="project" value="InterPro"/>
</dbReference>
<keyword evidence="1" id="KW-0227">DNA damage</keyword>
<dbReference type="InterPro" id="IPR049163">
    <property type="entry name" value="Pif1-like_2B_dom"/>
</dbReference>
<comment type="similarity">
    <text evidence="1">Belongs to the helicase family.</text>
</comment>
<keyword evidence="1 4" id="KW-0347">Helicase</keyword>
<keyword evidence="5" id="KW-1185">Reference proteome</keyword>
<dbReference type="GO" id="GO:0043139">
    <property type="term" value="F:5'-3' DNA helicase activity"/>
    <property type="evidence" value="ECO:0007669"/>
    <property type="project" value="UniProtKB-EC"/>
</dbReference>
<evidence type="ECO:0000256" key="1">
    <source>
        <dbReference type="RuleBase" id="RU363044"/>
    </source>
</evidence>
<proteinExistence type="inferred from homology"/>
<dbReference type="STRING" id="1316194.A0A1Q5UDF3"/>
<organism evidence="4 5">
    <name type="scientific">Penicillium subrubescens</name>
    <dbReference type="NCBI Taxonomy" id="1316194"/>
    <lineage>
        <taxon>Eukaryota</taxon>
        <taxon>Fungi</taxon>
        <taxon>Dikarya</taxon>
        <taxon>Ascomycota</taxon>
        <taxon>Pezizomycotina</taxon>
        <taxon>Eurotiomycetes</taxon>
        <taxon>Eurotiomycetidae</taxon>
        <taxon>Eurotiales</taxon>
        <taxon>Aspergillaceae</taxon>
        <taxon>Penicillium</taxon>
    </lineage>
</organism>
<sequence>MVRMCGEGLQAPCTSSDTATGERTCRKRFPKPFTSETIPNEHGYPQYRRRDLPDMAFTKHVKGREVTVDNSRVVPYNPYLTVRYNCHINVELCRGVEVVKYITKYAYKGPDRATVQLTLTDEITEYLEGRYIGPSEAIWRLLGYRVHEEFPPVLALPVLLPSQQPVRFPTGANVDDIRHRMDNALSLLMAYFDYNTVARQQGRPTYLYQDMLRHCIWDRCQRVWRPRKNGTVIGRMYHVSPRDGERFYLRLLSTVRHDAVSFEDLRTVRPGSTERTFRDACKKLGLLEDDNHWRATFTEAMTFASGKSLRNEFCVAVVHGDVTDPPALWDEFQVHLCDDLHRQLECLTEAGRELPATSTREQYLDFGLFLIGRLLARQSKTLADYYMPSPEAHWSAFQPSSREGLHNMPLDRLTTAAAKLRDQLNNDQQAIFSAVVSTVLDGRPSAWYLQGPAGTGKTFLYRTIYAELRRLGFDVACIASSGIAATLLPDGSTAYSYFGIPLELHEDSTSTLRLRSAKFRRLRTTALIIWDEVPMQDRYAVELVNRLLQDARNDDRLFGGLPVLIGGDFAQTLPIVVPSSRTRTVAACLQRSSIWPQLTVLQLHRNMRLPLIGVNADYGQYLFTMSYREELRGTITLPQYIPRSDTVEELCDAVYPTTALSTTTGDLEFFAERSIITIRNDAVAVFNDQLISRMPGESRIYWSADRAQDRSGRDQPALTEQPLEYLHSINMPGLPPSMLALKVGAPIMLIRNLRQEDGLCNGTRLIITGLYRWNITARIIAGDHKRVEHTIPRIPLETTEGQLSFTLRRVQFPIRLCFAMTINKSQGQSLKQVGVDLRVPAFSHGQLYVALSRVTDVAKLSVLHEEGLDTTENVVFPEVLQRFDSTA</sequence>
<comment type="cofactor">
    <cofactor evidence="1">
        <name>Mg(2+)</name>
        <dbReference type="ChEBI" id="CHEBI:18420"/>
    </cofactor>
</comment>
<evidence type="ECO:0000259" key="2">
    <source>
        <dbReference type="Pfam" id="PF05970"/>
    </source>
</evidence>
<feature type="domain" description="DNA helicase Pif1-like 2B" evidence="3">
    <location>
        <begin position="724"/>
        <end position="770"/>
    </location>
</feature>
<gene>
    <name evidence="4" type="ORF">PENSUB_4080</name>
</gene>
<dbReference type="EMBL" id="MNBE01000315">
    <property type="protein sequence ID" value="OKP10492.1"/>
    <property type="molecule type" value="Genomic_DNA"/>
</dbReference>
<dbReference type="PANTHER" id="PTHR10492">
    <property type="match status" value="1"/>
</dbReference>
<dbReference type="GO" id="GO:0006281">
    <property type="term" value="P:DNA repair"/>
    <property type="evidence" value="ECO:0007669"/>
    <property type="project" value="UniProtKB-KW"/>
</dbReference>
<comment type="caution">
    <text evidence="4">The sequence shown here is derived from an EMBL/GenBank/DDBJ whole genome shotgun (WGS) entry which is preliminary data.</text>
</comment>
<keyword evidence="1" id="KW-0067">ATP-binding</keyword>
<protein>
    <recommendedName>
        <fullName evidence="1">ATP-dependent DNA helicase</fullName>
        <ecNumber evidence="1">5.6.2.3</ecNumber>
    </recommendedName>
</protein>
<keyword evidence="1" id="KW-0234">DNA repair</keyword>
<keyword evidence="1" id="KW-0547">Nucleotide-binding</keyword>
<comment type="catalytic activity">
    <reaction evidence="1">
        <text>ATP + H2O = ADP + phosphate + H(+)</text>
        <dbReference type="Rhea" id="RHEA:13065"/>
        <dbReference type="ChEBI" id="CHEBI:15377"/>
        <dbReference type="ChEBI" id="CHEBI:15378"/>
        <dbReference type="ChEBI" id="CHEBI:30616"/>
        <dbReference type="ChEBI" id="CHEBI:43474"/>
        <dbReference type="ChEBI" id="CHEBI:456216"/>
        <dbReference type="EC" id="5.6.2.3"/>
    </reaction>
</comment>
<name>A0A1Q5UDF3_9EURO</name>
<dbReference type="CDD" id="cd18809">
    <property type="entry name" value="SF1_C_RecD"/>
    <property type="match status" value="1"/>
</dbReference>
<dbReference type="InterPro" id="IPR010285">
    <property type="entry name" value="DNA_helicase_pif1-like_DEAD"/>
</dbReference>
<dbReference type="GO" id="GO:0016887">
    <property type="term" value="F:ATP hydrolysis activity"/>
    <property type="evidence" value="ECO:0007669"/>
    <property type="project" value="RHEA"/>
</dbReference>
<keyword evidence="1" id="KW-0378">Hydrolase</keyword>
<keyword evidence="1" id="KW-0233">DNA recombination</keyword>
<accession>A0A1Q5UDF3</accession>
<evidence type="ECO:0000313" key="4">
    <source>
        <dbReference type="EMBL" id="OKP10492.1"/>
    </source>
</evidence>
<dbReference type="PANTHER" id="PTHR10492:SF57">
    <property type="entry name" value="ATP-DEPENDENT DNA HELICASE"/>
    <property type="match status" value="1"/>
</dbReference>
<dbReference type="EC" id="5.6.2.3" evidence="1"/>